<dbReference type="SUPFAM" id="SSF103506">
    <property type="entry name" value="Mitochondrial carrier"/>
    <property type="match status" value="1"/>
</dbReference>
<proteinExistence type="predicted"/>
<dbReference type="VEuPathDB" id="FungiDB:RhiirA1_246466"/>
<dbReference type="EMBL" id="LLXL01000127">
    <property type="protein sequence ID" value="PKK77466.1"/>
    <property type="molecule type" value="Genomic_DNA"/>
</dbReference>
<keyword evidence="2" id="KW-0812">Transmembrane</keyword>
<reference evidence="5 6" key="1">
    <citation type="submission" date="2016-04" db="EMBL/GenBank/DDBJ databases">
        <title>Genome analyses suggest a sexual origin of heterokaryosis in a supposedly ancient asexual fungus.</title>
        <authorList>
            <person name="Ropars J."/>
            <person name="Sedzielewska K."/>
            <person name="Noel J."/>
            <person name="Charron P."/>
            <person name="Farinelli L."/>
            <person name="Marton T."/>
            <person name="Kruger M."/>
            <person name="Pelin A."/>
            <person name="Brachmann A."/>
            <person name="Corradi N."/>
        </authorList>
    </citation>
    <scope>NUCLEOTIDE SEQUENCE [LARGE SCALE GENOMIC DNA]</scope>
    <source>
        <strain evidence="5 6">C2</strain>
    </source>
</reference>
<name>A0A2N1NUA0_9GLOM</name>
<dbReference type="AlphaFoldDB" id="A0A2N1NUA0"/>
<comment type="subcellular location">
    <subcellularLocation>
        <location evidence="1">Membrane</location>
        <topology evidence="1">Multi-pass membrane protein</topology>
    </subcellularLocation>
</comment>
<dbReference type="InterPro" id="IPR018108">
    <property type="entry name" value="MCP_transmembrane"/>
</dbReference>
<evidence type="ECO:0000256" key="3">
    <source>
        <dbReference type="ARBA" id="ARBA00022989"/>
    </source>
</evidence>
<keyword evidence="4" id="KW-0472">Membrane</keyword>
<evidence type="ECO:0000256" key="4">
    <source>
        <dbReference type="ARBA" id="ARBA00023136"/>
    </source>
</evidence>
<keyword evidence="3" id="KW-1133">Transmembrane helix</keyword>
<organism evidence="5 6">
    <name type="scientific">Rhizophagus irregularis</name>
    <dbReference type="NCBI Taxonomy" id="588596"/>
    <lineage>
        <taxon>Eukaryota</taxon>
        <taxon>Fungi</taxon>
        <taxon>Fungi incertae sedis</taxon>
        <taxon>Mucoromycota</taxon>
        <taxon>Glomeromycotina</taxon>
        <taxon>Glomeromycetes</taxon>
        <taxon>Glomerales</taxon>
        <taxon>Glomeraceae</taxon>
        <taxon>Rhizophagus</taxon>
    </lineage>
</organism>
<dbReference type="Gene3D" id="1.50.40.10">
    <property type="entry name" value="Mitochondrial carrier domain"/>
    <property type="match status" value="1"/>
</dbReference>
<dbReference type="VEuPathDB" id="FungiDB:FUN_011981"/>
<evidence type="ECO:0000313" key="5">
    <source>
        <dbReference type="EMBL" id="PKK77466.1"/>
    </source>
</evidence>
<dbReference type="GO" id="GO:0016020">
    <property type="term" value="C:membrane"/>
    <property type="evidence" value="ECO:0007669"/>
    <property type="project" value="UniProtKB-SubCell"/>
</dbReference>
<gene>
    <name evidence="5" type="ORF">RhiirC2_861911</name>
</gene>
<protein>
    <submittedName>
        <fullName evidence="5">Uncharacterized protein</fullName>
    </submittedName>
</protein>
<reference evidence="5 6" key="2">
    <citation type="submission" date="2017-10" db="EMBL/GenBank/DDBJ databases">
        <title>Extensive intraspecific genome diversity in a model arbuscular mycorrhizal fungus.</title>
        <authorList>
            <person name="Chen E.C.H."/>
            <person name="Morin E."/>
            <person name="Baudet D."/>
            <person name="Noel J."/>
            <person name="Ndikumana S."/>
            <person name="Charron P."/>
            <person name="St-Onge C."/>
            <person name="Giorgi J."/>
            <person name="Grigoriev I.V."/>
            <person name="Roux C."/>
            <person name="Martin F.M."/>
            <person name="Corradi N."/>
        </authorList>
    </citation>
    <scope>NUCLEOTIDE SEQUENCE [LARGE SCALE GENOMIC DNA]</scope>
    <source>
        <strain evidence="5 6">C2</strain>
    </source>
</reference>
<sequence length="146" mass="16538">MAKKRVEIRWFSGSLIGIPTSEHLTRKVRGNDLSSRYCTLSSERRFVFSQFNGTSSFFESDYNHSLHSPPPFSIVFTSGAIVGAAQFLVAAPLDSLKVRFEVNDLLEGKHKSMFVFAKTTWKALGVAKFCSRILDMFLDFRFGKLQ</sequence>
<evidence type="ECO:0000313" key="6">
    <source>
        <dbReference type="Proteomes" id="UP000233469"/>
    </source>
</evidence>
<dbReference type="VEuPathDB" id="FungiDB:RhiirFUN_016497"/>
<evidence type="ECO:0000256" key="1">
    <source>
        <dbReference type="ARBA" id="ARBA00004141"/>
    </source>
</evidence>
<dbReference type="Pfam" id="PF00153">
    <property type="entry name" value="Mito_carr"/>
    <property type="match status" value="1"/>
</dbReference>
<comment type="caution">
    <text evidence="5">The sequence shown here is derived from an EMBL/GenBank/DDBJ whole genome shotgun (WGS) entry which is preliminary data.</text>
</comment>
<dbReference type="InterPro" id="IPR023395">
    <property type="entry name" value="MCP_dom_sf"/>
</dbReference>
<dbReference type="Proteomes" id="UP000233469">
    <property type="component" value="Unassembled WGS sequence"/>
</dbReference>
<accession>A0A2N1NUA0</accession>
<evidence type="ECO:0000256" key="2">
    <source>
        <dbReference type="ARBA" id="ARBA00022692"/>
    </source>
</evidence>